<feature type="domain" description="VanZ-like" evidence="2">
    <location>
        <begin position="49"/>
        <end position="178"/>
    </location>
</feature>
<keyword evidence="1" id="KW-1133">Transmembrane helix</keyword>
<accession>A0A0D8BT97</accession>
<feature type="transmembrane region" description="Helical" evidence="1">
    <location>
        <begin position="162"/>
        <end position="182"/>
    </location>
</feature>
<comment type="caution">
    <text evidence="3">The sequence shown here is derived from an EMBL/GenBank/DDBJ whole genome shotgun (WGS) entry which is preliminary data.</text>
</comment>
<dbReference type="OrthoDB" id="2869838at2"/>
<evidence type="ECO:0000313" key="3">
    <source>
        <dbReference type="EMBL" id="KJE27350.1"/>
    </source>
</evidence>
<evidence type="ECO:0000256" key="1">
    <source>
        <dbReference type="SAM" id="Phobius"/>
    </source>
</evidence>
<evidence type="ECO:0000313" key="4">
    <source>
        <dbReference type="Proteomes" id="UP000032522"/>
    </source>
</evidence>
<feature type="transmembrane region" description="Helical" evidence="1">
    <location>
        <begin position="42"/>
        <end position="65"/>
    </location>
</feature>
<gene>
    <name evidence="3" type="ORF">LG52_293</name>
</gene>
<reference evidence="3 4" key="1">
    <citation type="submission" date="2015-01" db="EMBL/GenBank/DDBJ databases">
        <authorList>
            <person name="Filippidou S."/>
            <person name="Jeanneret N."/>
            <person name="Russel-Delif L."/>
            <person name="Junier T."/>
            <person name="Wunderlin T."/>
            <person name="Molina V."/>
            <person name="Johnson S.L."/>
            <person name="Davenport K.W."/>
            <person name="Chain P.S."/>
            <person name="Dorador C."/>
            <person name="Junier P."/>
        </authorList>
    </citation>
    <scope>NUCLEOTIDE SEQUENCE [LARGE SCALE GENOMIC DNA]</scope>
    <source>
        <strain evidence="3 4">Et7/4</strain>
    </source>
</reference>
<dbReference type="RefSeq" id="WP_081804118.1">
    <property type="nucleotide sequence ID" value="NZ_JYBP01000003.1"/>
</dbReference>
<protein>
    <submittedName>
        <fullName evidence="3">VanZ like family protein</fullName>
    </submittedName>
</protein>
<dbReference type="Proteomes" id="UP000032522">
    <property type="component" value="Unassembled WGS sequence"/>
</dbReference>
<feature type="transmembrane region" description="Helical" evidence="1">
    <location>
        <begin position="98"/>
        <end position="118"/>
    </location>
</feature>
<dbReference type="PANTHER" id="PTHR36834:SF1">
    <property type="entry name" value="INTEGRAL MEMBRANE PROTEIN"/>
    <property type="match status" value="1"/>
</dbReference>
<sequence length="202" mass="22767">MKTIGFSFDLHPPLFMIVFVILCGITCFILKKRKANMTVKQLFFVATTIFYSLSVVKLTLLPITISFDKTSYPDMPWKYYYQLIPFQTIISAWKQGNLLQVVGNIVLLLPLPILIGLLKKRSTGFFRTLTVVISVSLGIELTQLLINCLTGIPNKVADVDDFILNSIGGLVGWATIKLYFVLIREKKDQSFHLPNSADNSTN</sequence>
<dbReference type="InterPro" id="IPR053150">
    <property type="entry name" value="Teicoplanin_resist-assoc"/>
</dbReference>
<keyword evidence="1" id="KW-0472">Membrane</keyword>
<feature type="transmembrane region" description="Helical" evidence="1">
    <location>
        <begin position="12"/>
        <end position="30"/>
    </location>
</feature>
<evidence type="ECO:0000259" key="2">
    <source>
        <dbReference type="Pfam" id="PF04892"/>
    </source>
</evidence>
<name>A0A0D8BT97_GEOKU</name>
<organism evidence="3 4">
    <name type="scientific">Geobacillus kaustophilus</name>
    <dbReference type="NCBI Taxonomy" id="1462"/>
    <lineage>
        <taxon>Bacteria</taxon>
        <taxon>Bacillati</taxon>
        <taxon>Bacillota</taxon>
        <taxon>Bacilli</taxon>
        <taxon>Bacillales</taxon>
        <taxon>Anoxybacillaceae</taxon>
        <taxon>Geobacillus</taxon>
        <taxon>Geobacillus thermoleovorans group</taxon>
    </lineage>
</organism>
<dbReference type="PATRIC" id="fig|1462.6.peg.405"/>
<keyword evidence="1" id="KW-0812">Transmembrane</keyword>
<feature type="transmembrane region" description="Helical" evidence="1">
    <location>
        <begin position="125"/>
        <end position="146"/>
    </location>
</feature>
<proteinExistence type="predicted"/>
<dbReference type="AlphaFoldDB" id="A0A0D8BT97"/>
<dbReference type="PANTHER" id="PTHR36834">
    <property type="entry name" value="MEMBRANE PROTEIN-RELATED"/>
    <property type="match status" value="1"/>
</dbReference>
<dbReference type="InterPro" id="IPR006976">
    <property type="entry name" value="VanZ-like"/>
</dbReference>
<dbReference type="Pfam" id="PF04892">
    <property type="entry name" value="VanZ"/>
    <property type="match status" value="1"/>
</dbReference>
<dbReference type="EMBL" id="JYBP01000003">
    <property type="protein sequence ID" value="KJE27350.1"/>
    <property type="molecule type" value="Genomic_DNA"/>
</dbReference>